<evidence type="ECO:0000313" key="2">
    <source>
        <dbReference type="EMBL" id="KAK8589943.1"/>
    </source>
</evidence>
<reference evidence="2 3" key="1">
    <citation type="journal article" date="2024" name="G3 (Bethesda)">
        <title>Genome assembly of Hibiscus sabdariffa L. provides insights into metabolisms of medicinal natural products.</title>
        <authorList>
            <person name="Kim T."/>
        </authorList>
    </citation>
    <scope>NUCLEOTIDE SEQUENCE [LARGE SCALE GENOMIC DNA]</scope>
    <source>
        <strain evidence="2">TK-2024</strain>
        <tissue evidence="2">Old leaves</tissue>
    </source>
</reference>
<dbReference type="Proteomes" id="UP001472677">
    <property type="component" value="Unassembled WGS sequence"/>
</dbReference>
<feature type="region of interest" description="Disordered" evidence="1">
    <location>
        <begin position="89"/>
        <end position="141"/>
    </location>
</feature>
<organism evidence="2 3">
    <name type="scientific">Hibiscus sabdariffa</name>
    <name type="common">roselle</name>
    <dbReference type="NCBI Taxonomy" id="183260"/>
    <lineage>
        <taxon>Eukaryota</taxon>
        <taxon>Viridiplantae</taxon>
        <taxon>Streptophyta</taxon>
        <taxon>Embryophyta</taxon>
        <taxon>Tracheophyta</taxon>
        <taxon>Spermatophyta</taxon>
        <taxon>Magnoliopsida</taxon>
        <taxon>eudicotyledons</taxon>
        <taxon>Gunneridae</taxon>
        <taxon>Pentapetalae</taxon>
        <taxon>rosids</taxon>
        <taxon>malvids</taxon>
        <taxon>Malvales</taxon>
        <taxon>Malvaceae</taxon>
        <taxon>Malvoideae</taxon>
        <taxon>Hibiscus</taxon>
    </lineage>
</organism>
<proteinExistence type="predicted"/>
<feature type="compositionally biased region" description="Polar residues" evidence="1">
    <location>
        <begin position="125"/>
        <end position="135"/>
    </location>
</feature>
<protein>
    <submittedName>
        <fullName evidence="2">Uncharacterized protein</fullName>
    </submittedName>
</protein>
<evidence type="ECO:0000256" key="1">
    <source>
        <dbReference type="SAM" id="MobiDB-lite"/>
    </source>
</evidence>
<name>A0ABR2G0R2_9ROSI</name>
<gene>
    <name evidence="2" type="ORF">V6N12_024332</name>
</gene>
<accession>A0ABR2G0R2</accession>
<sequence>MHYDVPPPAPESGPSALDEDFGPWMIVEKRKRNLQQSNYADHVNHVNHTNQVPNGSPPIQPTMNPIFEEVDNTRVSTLKSRETVLISAPHTAIQPDTNAGPLIDVPASHLIPLQGSKSSMHDPRTSAQLQVSSSPRPARVA</sequence>
<keyword evidence="3" id="KW-1185">Reference proteome</keyword>
<dbReference type="EMBL" id="JBBPBM010000004">
    <property type="protein sequence ID" value="KAK8589943.1"/>
    <property type="molecule type" value="Genomic_DNA"/>
</dbReference>
<evidence type="ECO:0000313" key="3">
    <source>
        <dbReference type="Proteomes" id="UP001472677"/>
    </source>
</evidence>
<comment type="caution">
    <text evidence="2">The sequence shown here is derived from an EMBL/GenBank/DDBJ whole genome shotgun (WGS) entry which is preliminary data.</text>
</comment>
<feature type="region of interest" description="Disordered" evidence="1">
    <location>
        <begin position="1"/>
        <end position="20"/>
    </location>
</feature>
<feature type="compositionally biased region" description="Pro residues" evidence="1">
    <location>
        <begin position="1"/>
        <end position="11"/>
    </location>
</feature>